<keyword evidence="2" id="KW-1185">Reference proteome</keyword>
<dbReference type="SUPFAM" id="SSF53067">
    <property type="entry name" value="Actin-like ATPase domain"/>
    <property type="match status" value="2"/>
</dbReference>
<dbReference type="CDD" id="cd10170">
    <property type="entry name" value="ASKHA_NBD_HSP70"/>
    <property type="match status" value="1"/>
</dbReference>
<dbReference type="STRING" id="27342.A0A0H2RLY2"/>
<dbReference type="SUPFAM" id="SSF50370">
    <property type="entry name" value="Ricin B-like lectins"/>
    <property type="match status" value="1"/>
</dbReference>
<dbReference type="InterPro" id="IPR043129">
    <property type="entry name" value="ATPase_NBD"/>
</dbReference>
<dbReference type="PANTHER" id="PTHR14187">
    <property type="entry name" value="ALPHA KINASE/ELONGATION FACTOR 2 KINASE"/>
    <property type="match status" value="1"/>
</dbReference>
<dbReference type="OrthoDB" id="2963168at2759"/>
<protein>
    <recommendedName>
        <fullName evidence="3">Actin-like ATPase domain-containing protein</fullName>
    </recommendedName>
</protein>
<dbReference type="Gene3D" id="2.80.10.50">
    <property type="match status" value="1"/>
</dbReference>
<accession>A0A0H2RLY2</accession>
<dbReference type="Proteomes" id="UP000053477">
    <property type="component" value="Unassembled WGS sequence"/>
</dbReference>
<evidence type="ECO:0008006" key="3">
    <source>
        <dbReference type="Google" id="ProtNLM"/>
    </source>
</evidence>
<evidence type="ECO:0000313" key="2">
    <source>
        <dbReference type="Proteomes" id="UP000053477"/>
    </source>
</evidence>
<proteinExistence type="predicted"/>
<reference evidence="1 2" key="1">
    <citation type="submission" date="2015-04" db="EMBL/GenBank/DDBJ databases">
        <title>Complete genome sequence of Schizopora paradoxa KUC8140, a cosmopolitan wood degrader in East Asia.</title>
        <authorList>
            <consortium name="DOE Joint Genome Institute"/>
            <person name="Min B."/>
            <person name="Park H."/>
            <person name="Jang Y."/>
            <person name="Kim J.-J."/>
            <person name="Kim K.H."/>
            <person name="Pangilinan J."/>
            <person name="Lipzen A."/>
            <person name="Riley R."/>
            <person name="Grigoriev I.V."/>
            <person name="Spatafora J.W."/>
            <person name="Choi I.-G."/>
        </authorList>
    </citation>
    <scope>NUCLEOTIDE SEQUENCE [LARGE SCALE GENOMIC DNA]</scope>
    <source>
        <strain evidence="1 2">KUC8140</strain>
    </source>
</reference>
<dbReference type="Gene3D" id="3.90.640.10">
    <property type="entry name" value="Actin, Chain A, domain 4"/>
    <property type="match status" value="1"/>
</dbReference>
<dbReference type="Gene3D" id="3.30.420.40">
    <property type="match status" value="2"/>
</dbReference>
<dbReference type="InParanoid" id="A0A0H2RLY2"/>
<dbReference type="InterPro" id="IPR035992">
    <property type="entry name" value="Ricin_B-like_lectins"/>
</dbReference>
<gene>
    <name evidence="1" type="ORF">SCHPADRAFT_910733</name>
</gene>
<organism evidence="1 2">
    <name type="scientific">Schizopora paradoxa</name>
    <dbReference type="NCBI Taxonomy" id="27342"/>
    <lineage>
        <taxon>Eukaryota</taxon>
        <taxon>Fungi</taxon>
        <taxon>Dikarya</taxon>
        <taxon>Basidiomycota</taxon>
        <taxon>Agaricomycotina</taxon>
        <taxon>Agaricomycetes</taxon>
        <taxon>Hymenochaetales</taxon>
        <taxon>Schizoporaceae</taxon>
        <taxon>Schizopora</taxon>
    </lineage>
</organism>
<name>A0A0H2RLY2_9AGAM</name>
<dbReference type="AlphaFoldDB" id="A0A0H2RLY2"/>
<sequence>MSGVRGVIQSGIYYIQNVATKGYLVLTEGDDDCPVRLTQVQQNDVKGTRWNVQRHADKSYSFQNEFLQRVLDCSSWPEHKSLVTSTTTSEKPYPWTVREIERKSRYIVYPIGPGKEICWSFPANANENAQLRITTETNERTKEHAEWCFFLADKYKPPVQDPVEPTSSDEPGIWTDASKLVLSVDIGSMQSAVSFVYLEQNKVPPEIRHVTGWPGEPLQRAKTSSLMYYDANGTPSSFGAVTDTEAVRAKAASEKWTLVTSFKRYVHRLGTSAELSEGAGVPPLPNGVDEKQLYTDWLTYLFKYSKAAISKELPGMSWEVLSSNMEVVFTVPNGWYFQEHAVLRGAAVAARIVENPDAVNFVPETEAAVHWALRQGDLKPEVNTEFIVCDSGGSTTDIAMYEVESVSPLQLREKKGNPSKCIEAGAVLINGDFDDIVRTELSDKKFGEHEIIEAQYNAQKRFEVARDKFDGSQPTFKFDVKVDNNTEGDGSQIEITREQMGTLFDKVIDPITAGIDYLMENNKPKFLLLRGDFSCSPYFQKKLRAKYGKKMKLIPTSQQNFKAGAAGALVWFEKRGGECGVVGRATRYAYGVEISVPYDSANKEHVKRGEGDRRTASGRLKYGWGVLVPFGTVLKDGEVRKKGYELLPPSRDAPMRYEVNVYLAEEKVKSKWVCDRNGNQEDGFREICTIKADLSGQRDILRPHGDVFALPFEIAIAFGSTTLEAHVLWKEGDKECKGPVEIIPAEFNSTPE</sequence>
<dbReference type="EMBL" id="KQ086259">
    <property type="protein sequence ID" value="KLO05876.1"/>
    <property type="molecule type" value="Genomic_DNA"/>
</dbReference>
<evidence type="ECO:0000313" key="1">
    <source>
        <dbReference type="EMBL" id="KLO05876.1"/>
    </source>
</evidence>
<dbReference type="PANTHER" id="PTHR14187:SF5">
    <property type="entry name" value="HEAT SHOCK 70 KDA PROTEIN 12A"/>
    <property type="match status" value="1"/>
</dbReference>